<evidence type="ECO:0000313" key="3">
    <source>
        <dbReference type="Proteomes" id="UP001205185"/>
    </source>
</evidence>
<proteinExistence type="predicted"/>
<name>A0ABT1I989_9PSEU</name>
<evidence type="ECO:0000313" key="2">
    <source>
        <dbReference type="EMBL" id="MCP2268966.1"/>
    </source>
</evidence>
<dbReference type="EMBL" id="JAMTCO010000003">
    <property type="protein sequence ID" value="MCP2268966.1"/>
    <property type="molecule type" value="Genomic_DNA"/>
</dbReference>
<protein>
    <submittedName>
        <fullName evidence="2">Uncharacterized protein</fullName>
    </submittedName>
</protein>
<sequence>MTDPGTRLANELALLLTATADHIAPWLDRIAATPPSATPCQSCPLCALVAVLRGEPNELAATGIDRLADLVALLRAVLADRWTPGDPHMPGFQPDPPPSGRVQHIPIRKS</sequence>
<gene>
    <name evidence="2" type="ORF">LV75_001453</name>
</gene>
<evidence type="ECO:0000256" key="1">
    <source>
        <dbReference type="SAM" id="MobiDB-lite"/>
    </source>
</evidence>
<organism evidence="2 3">
    <name type="scientific">Actinokineospora diospyrosa</name>
    <dbReference type="NCBI Taxonomy" id="103728"/>
    <lineage>
        <taxon>Bacteria</taxon>
        <taxon>Bacillati</taxon>
        <taxon>Actinomycetota</taxon>
        <taxon>Actinomycetes</taxon>
        <taxon>Pseudonocardiales</taxon>
        <taxon>Pseudonocardiaceae</taxon>
        <taxon>Actinokineospora</taxon>
    </lineage>
</organism>
<dbReference type="RefSeq" id="WP_253885962.1">
    <property type="nucleotide sequence ID" value="NZ_BAAAVB010000025.1"/>
</dbReference>
<keyword evidence="3" id="KW-1185">Reference proteome</keyword>
<dbReference type="Proteomes" id="UP001205185">
    <property type="component" value="Unassembled WGS sequence"/>
</dbReference>
<comment type="caution">
    <text evidence="2">The sequence shown here is derived from an EMBL/GenBank/DDBJ whole genome shotgun (WGS) entry which is preliminary data.</text>
</comment>
<reference evidence="2 3" key="1">
    <citation type="submission" date="2022-06" db="EMBL/GenBank/DDBJ databases">
        <title>Genomic Encyclopedia of Archaeal and Bacterial Type Strains, Phase II (KMG-II): from individual species to whole genera.</title>
        <authorList>
            <person name="Goeker M."/>
        </authorList>
    </citation>
    <scope>NUCLEOTIDE SEQUENCE [LARGE SCALE GENOMIC DNA]</scope>
    <source>
        <strain evidence="2 3">DSM 44255</strain>
    </source>
</reference>
<feature type="region of interest" description="Disordered" evidence="1">
    <location>
        <begin position="83"/>
        <end position="110"/>
    </location>
</feature>
<accession>A0ABT1I989</accession>